<dbReference type="Gene3D" id="1.10.101.10">
    <property type="entry name" value="PGBD-like superfamily/PGBD"/>
    <property type="match status" value="1"/>
</dbReference>
<keyword evidence="4" id="KW-1185">Reference proteome</keyword>
<feature type="domain" description="Peptidoglycan binding-like" evidence="1">
    <location>
        <begin position="199"/>
        <end position="255"/>
    </location>
</feature>
<name>A0ABN3UF14_9ACTN</name>
<gene>
    <name evidence="3" type="ORF">GCM10010439_45470</name>
</gene>
<dbReference type="RefSeq" id="WP_344452655.1">
    <property type="nucleotide sequence ID" value="NZ_BAAATZ010000019.1"/>
</dbReference>
<protein>
    <recommendedName>
        <fullName evidence="5">Peptidoglycan binding protein</fullName>
    </recommendedName>
</protein>
<dbReference type="InterPro" id="IPR002477">
    <property type="entry name" value="Peptidoglycan-bd-like"/>
</dbReference>
<dbReference type="SUPFAM" id="SSF47090">
    <property type="entry name" value="PGBD-like"/>
    <property type="match status" value="1"/>
</dbReference>
<dbReference type="Gene3D" id="3.40.80.10">
    <property type="entry name" value="Peptidoglycan recognition protein-like"/>
    <property type="match status" value="1"/>
</dbReference>
<feature type="domain" description="N-acetylmuramoyl-L-alanine amidase" evidence="2">
    <location>
        <begin position="23"/>
        <end position="156"/>
    </location>
</feature>
<dbReference type="Pfam" id="PF01471">
    <property type="entry name" value="PG_binding_1"/>
    <property type="match status" value="1"/>
</dbReference>
<reference evidence="3 4" key="1">
    <citation type="journal article" date="2019" name="Int. J. Syst. Evol. Microbiol.">
        <title>The Global Catalogue of Microorganisms (GCM) 10K type strain sequencing project: providing services to taxonomists for standard genome sequencing and annotation.</title>
        <authorList>
            <consortium name="The Broad Institute Genomics Platform"/>
            <consortium name="The Broad Institute Genome Sequencing Center for Infectious Disease"/>
            <person name="Wu L."/>
            <person name="Ma J."/>
        </authorList>
    </citation>
    <scope>NUCLEOTIDE SEQUENCE [LARGE SCALE GENOMIC DNA]</scope>
    <source>
        <strain evidence="3 4">JCM 8201</strain>
    </source>
</reference>
<dbReference type="EMBL" id="BAAATZ010000019">
    <property type="protein sequence ID" value="GAA2731024.1"/>
    <property type="molecule type" value="Genomic_DNA"/>
</dbReference>
<evidence type="ECO:0008006" key="5">
    <source>
        <dbReference type="Google" id="ProtNLM"/>
    </source>
</evidence>
<evidence type="ECO:0000259" key="1">
    <source>
        <dbReference type="Pfam" id="PF01471"/>
    </source>
</evidence>
<evidence type="ECO:0000259" key="2">
    <source>
        <dbReference type="Pfam" id="PF01510"/>
    </source>
</evidence>
<organism evidence="3 4">
    <name type="scientific">Actinocorallia aurantiaca</name>
    <dbReference type="NCBI Taxonomy" id="46204"/>
    <lineage>
        <taxon>Bacteria</taxon>
        <taxon>Bacillati</taxon>
        <taxon>Actinomycetota</taxon>
        <taxon>Actinomycetes</taxon>
        <taxon>Streptosporangiales</taxon>
        <taxon>Thermomonosporaceae</taxon>
        <taxon>Actinocorallia</taxon>
    </lineage>
</organism>
<dbReference type="InterPro" id="IPR036366">
    <property type="entry name" value="PGBDSf"/>
</dbReference>
<dbReference type="InterPro" id="IPR036365">
    <property type="entry name" value="PGBD-like_sf"/>
</dbReference>
<dbReference type="Proteomes" id="UP001501842">
    <property type="component" value="Unassembled WGS sequence"/>
</dbReference>
<sequence length="261" mass="28560">MQLWYPGAARKPLGTQTEPKIGTPRVLIFHTMSGYLAGTDSWFRRDGYAGTESHFGVGGSWDKGLDGAVWQWQALDRKADAQYGGNAYATSVETSDGAKSGVPWTAKQLEALIDLGEWWCRQTGNPAKLVTSSSGRGFGYHSQFAAWNRSGHVCPGTARVKQLKERVIPEVARRLASGSDPTEAIVKKLPTLARGAKPGEDMQTLRALLLARSHPEVKTIEGGFDDVVEKAVRALQQWGGIKEDGVVGEATWRILLLRERK</sequence>
<dbReference type="SUPFAM" id="SSF55846">
    <property type="entry name" value="N-acetylmuramoyl-L-alanine amidase-like"/>
    <property type="match status" value="1"/>
</dbReference>
<comment type="caution">
    <text evidence="3">The sequence shown here is derived from an EMBL/GenBank/DDBJ whole genome shotgun (WGS) entry which is preliminary data.</text>
</comment>
<dbReference type="Pfam" id="PF01510">
    <property type="entry name" value="Amidase_2"/>
    <property type="match status" value="1"/>
</dbReference>
<evidence type="ECO:0000313" key="3">
    <source>
        <dbReference type="EMBL" id="GAA2731024.1"/>
    </source>
</evidence>
<evidence type="ECO:0000313" key="4">
    <source>
        <dbReference type="Proteomes" id="UP001501842"/>
    </source>
</evidence>
<dbReference type="InterPro" id="IPR002502">
    <property type="entry name" value="Amidase_domain"/>
</dbReference>
<proteinExistence type="predicted"/>
<accession>A0ABN3UF14</accession>
<dbReference type="InterPro" id="IPR036505">
    <property type="entry name" value="Amidase/PGRP_sf"/>
</dbReference>